<gene>
    <name evidence="1" type="ORF">RM540_14185</name>
</gene>
<keyword evidence="2" id="KW-1185">Reference proteome</keyword>
<organism evidence="1 2">
    <name type="scientific">Rubrivirga litoralis</name>
    <dbReference type="NCBI Taxonomy" id="3075598"/>
    <lineage>
        <taxon>Bacteria</taxon>
        <taxon>Pseudomonadati</taxon>
        <taxon>Rhodothermota</taxon>
        <taxon>Rhodothermia</taxon>
        <taxon>Rhodothermales</taxon>
        <taxon>Rubricoccaceae</taxon>
        <taxon>Rubrivirga</taxon>
    </lineage>
</organism>
<evidence type="ECO:0000313" key="2">
    <source>
        <dbReference type="Proteomes" id="UP001267426"/>
    </source>
</evidence>
<dbReference type="Proteomes" id="UP001267426">
    <property type="component" value="Unassembled WGS sequence"/>
</dbReference>
<dbReference type="EMBL" id="JAVRHT010000042">
    <property type="protein sequence ID" value="MDT0632902.1"/>
    <property type="molecule type" value="Genomic_DNA"/>
</dbReference>
<name>A0ABU3BUE2_9BACT</name>
<dbReference type="RefSeq" id="WP_311665260.1">
    <property type="nucleotide sequence ID" value="NZ_JAVRHT010000042.1"/>
</dbReference>
<sequence length="43" mass="4891">MTIASLPVAVGALLWNGVLRSRSLWLNLDPFEIDLELHERNDD</sequence>
<protein>
    <submittedName>
        <fullName evidence="1">Uncharacterized protein</fullName>
    </submittedName>
</protein>
<reference evidence="1 2" key="1">
    <citation type="submission" date="2023-09" db="EMBL/GenBank/DDBJ databases">
        <authorList>
            <person name="Rey-Velasco X."/>
        </authorList>
    </citation>
    <scope>NUCLEOTIDE SEQUENCE [LARGE SCALE GENOMIC DNA]</scope>
    <source>
        <strain evidence="1 2">F394</strain>
    </source>
</reference>
<proteinExistence type="predicted"/>
<accession>A0ABU3BUE2</accession>
<comment type="caution">
    <text evidence="1">The sequence shown here is derived from an EMBL/GenBank/DDBJ whole genome shotgun (WGS) entry which is preliminary data.</text>
</comment>
<evidence type="ECO:0000313" key="1">
    <source>
        <dbReference type="EMBL" id="MDT0632902.1"/>
    </source>
</evidence>